<dbReference type="InterPro" id="IPR038765">
    <property type="entry name" value="Papain-like_cys_pep_sf"/>
</dbReference>
<reference evidence="2" key="1">
    <citation type="journal article" date="2015" name="Nature">
        <title>Complex archaea that bridge the gap between prokaryotes and eukaryotes.</title>
        <authorList>
            <person name="Spang A."/>
            <person name="Saw J.H."/>
            <person name="Jorgensen S.L."/>
            <person name="Zaremba-Niedzwiedzka K."/>
            <person name="Martijn J."/>
            <person name="Lind A.E."/>
            <person name="van Eijk R."/>
            <person name="Schleper C."/>
            <person name="Guy L."/>
            <person name="Ettema T.J."/>
        </authorList>
    </citation>
    <scope>NUCLEOTIDE SEQUENCE</scope>
</reference>
<name>A0A0F9H6L5_9ZZZZ</name>
<feature type="region of interest" description="Disordered" evidence="1">
    <location>
        <begin position="1"/>
        <end position="24"/>
    </location>
</feature>
<accession>A0A0F9H6L5</accession>
<gene>
    <name evidence="2" type="ORF">LCGC14_1822600</name>
</gene>
<protein>
    <submittedName>
        <fullName evidence="2">Uncharacterized protein</fullName>
    </submittedName>
</protein>
<dbReference type="SUPFAM" id="SSF54001">
    <property type="entry name" value="Cysteine proteinases"/>
    <property type="match status" value="1"/>
</dbReference>
<proteinExistence type="predicted"/>
<dbReference type="EMBL" id="LAZR01017871">
    <property type="protein sequence ID" value="KKL98621.1"/>
    <property type="molecule type" value="Genomic_DNA"/>
</dbReference>
<sequence length="525" mass="57323">MSTRPLSAVLAERATRPPRSPTAAGDALRRVYELFPAERDAATSAAVYAGLYAAVLRARSAAAARGGGGDDARRRVMVHQLVQYRRAQIAAAGSGEQRPWDALIDSLLVYAMDPAAPLLEHPVAGVPDIPQPGTLETDLRWSMPLNRESSCFCDVVVAAMFMSGTSYDVLLTGVHLPLWRDAHVRNALIPLQLAWVDALFPSVTDTRCYGVQFDEETEKGAAPEDAARDARSIALRTAEEARALLKDTIVTNMRTLVPDDARRRDSVRRVTDGVTLLRLLIAERCKLFDVDPETGAVRFGTEDAVVFFHAILDVGGWGPAFLPVVRTVRAASFSLVLPGRTRNLLADVPPLVSAEVSSVVRVPVLDIPDDAGGTLQAVFDAAFSGVSEVGIEDAGSTHMQHILTQRPDLADVLIPVLFPLRRPKAITSIWHRLARVPDTFVFALRRGVHSSVLARVERVFTPAEVGDGERLSVPLLDADGRARFVYRIAAMVLERGEHYTLYLRVGGGDQWYFYDDNWAGGYGSR</sequence>
<evidence type="ECO:0000313" key="2">
    <source>
        <dbReference type="EMBL" id="KKL98621.1"/>
    </source>
</evidence>
<dbReference type="AlphaFoldDB" id="A0A0F9H6L5"/>
<organism evidence="2">
    <name type="scientific">marine sediment metagenome</name>
    <dbReference type="NCBI Taxonomy" id="412755"/>
    <lineage>
        <taxon>unclassified sequences</taxon>
        <taxon>metagenomes</taxon>
        <taxon>ecological metagenomes</taxon>
    </lineage>
</organism>
<comment type="caution">
    <text evidence="2">The sequence shown here is derived from an EMBL/GenBank/DDBJ whole genome shotgun (WGS) entry which is preliminary data.</text>
</comment>
<evidence type="ECO:0000256" key="1">
    <source>
        <dbReference type="SAM" id="MobiDB-lite"/>
    </source>
</evidence>